<accession>A0ABV2PWP5</accession>
<protein>
    <recommendedName>
        <fullName evidence="4">Transmembrane protein</fullName>
    </recommendedName>
</protein>
<dbReference type="Proteomes" id="UP001549251">
    <property type="component" value="Unassembled WGS sequence"/>
</dbReference>
<evidence type="ECO:0008006" key="4">
    <source>
        <dbReference type="Google" id="ProtNLM"/>
    </source>
</evidence>
<feature type="transmembrane region" description="Helical" evidence="1">
    <location>
        <begin position="12"/>
        <end position="30"/>
    </location>
</feature>
<keyword evidence="1" id="KW-0472">Membrane</keyword>
<proteinExistence type="predicted"/>
<evidence type="ECO:0000256" key="1">
    <source>
        <dbReference type="SAM" id="Phobius"/>
    </source>
</evidence>
<evidence type="ECO:0000313" key="2">
    <source>
        <dbReference type="EMBL" id="MET4569458.1"/>
    </source>
</evidence>
<gene>
    <name evidence="2" type="ORF">ABIE04_001785</name>
</gene>
<name>A0ABV2PWP5_9GAMM</name>
<reference evidence="2 3" key="1">
    <citation type="submission" date="2024-06" db="EMBL/GenBank/DDBJ databases">
        <title>Sorghum-associated microbial communities from plants grown in Nebraska, USA.</title>
        <authorList>
            <person name="Schachtman D."/>
        </authorList>
    </citation>
    <scope>NUCLEOTIDE SEQUENCE [LARGE SCALE GENOMIC DNA]</scope>
    <source>
        <strain evidence="2 3">1757</strain>
    </source>
</reference>
<keyword evidence="1" id="KW-1133">Transmembrane helix</keyword>
<sequence>MGNRDKLKRAFFLAAQIVLFAVAAICLYYAHDNFAIRSVGLLAIFVSLAIIRRSRTLPASPEVRAMESAWALKPWHWLVGLVLVIAVVASYKWLQHDAMTGGKSAIPVYAFAAAILLSAGWWGGLFARWLSQRRIH</sequence>
<comment type="caution">
    <text evidence="2">The sequence shown here is derived from an EMBL/GenBank/DDBJ whole genome shotgun (WGS) entry which is preliminary data.</text>
</comment>
<feature type="transmembrane region" description="Helical" evidence="1">
    <location>
        <begin position="36"/>
        <end position="54"/>
    </location>
</feature>
<keyword evidence="1" id="KW-0812">Transmembrane</keyword>
<organism evidence="2 3">
    <name type="scientific">Rhodanobacter soli</name>
    <dbReference type="NCBI Taxonomy" id="590609"/>
    <lineage>
        <taxon>Bacteria</taxon>
        <taxon>Pseudomonadati</taxon>
        <taxon>Pseudomonadota</taxon>
        <taxon>Gammaproteobacteria</taxon>
        <taxon>Lysobacterales</taxon>
        <taxon>Rhodanobacteraceae</taxon>
        <taxon>Rhodanobacter</taxon>
    </lineage>
</organism>
<keyword evidence="3" id="KW-1185">Reference proteome</keyword>
<feature type="transmembrane region" description="Helical" evidence="1">
    <location>
        <begin position="106"/>
        <end position="130"/>
    </location>
</feature>
<dbReference type="EMBL" id="JBEPSD010000001">
    <property type="protein sequence ID" value="MET4569458.1"/>
    <property type="molecule type" value="Genomic_DNA"/>
</dbReference>
<feature type="transmembrane region" description="Helical" evidence="1">
    <location>
        <begin position="75"/>
        <end position="94"/>
    </location>
</feature>
<dbReference type="RefSeq" id="WP_354548878.1">
    <property type="nucleotide sequence ID" value="NZ_JBEPSD010000001.1"/>
</dbReference>
<evidence type="ECO:0000313" key="3">
    <source>
        <dbReference type="Proteomes" id="UP001549251"/>
    </source>
</evidence>